<sequence length="88" mass="10277">MPFIFHTYKNFHFLPSVKQCDLISYGVAKDTIISYLSDKNKFYTSEDDANSRRTSSTIRMPKTFYPGLNQSMMSSFPQDDHTYNMTLL</sequence>
<evidence type="ECO:0000313" key="2">
    <source>
        <dbReference type="Proteomes" id="UP000237000"/>
    </source>
</evidence>
<keyword evidence="2" id="KW-1185">Reference proteome</keyword>
<dbReference type="EMBL" id="JXTC01000062">
    <property type="protein sequence ID" value="PON92756.1"/>
    <property type="molecule type" value="Genomic_DNA"/>
</dbReference>
<dbReference type="OrthoDB" id="10377172at2759"/>
<dbReference type="Proteomes" id="UP000237000">
    <property type="component" value="Unassembled WGS sequence"/>
</dbReference>
<protein>
    <submittedName>
        <fullName evidence="1">Uncharacterized protein</fullName>
    </submittedName>
</protein>
<evidence type="ECO:0000313" key="1">
    <source>
        <dbReference type="EMBL" id="PON92756.1"/>
    </source>
</evidence>
<dbReference type="InParanoid" id="A0A2P5F4P6"/>
<accession>A0A2P5F4P6</accession>
<reference evidence="2" key="1">
    <citation type="submission" date="2016-06" db="EMBL/GenBank/DDBJ databases">
        <title>Parallel loss of symbiosis genes in relatives of nitrogen-fixing non-legume Parasponia.</title>
        <authorList>
            <person name="Van Velzen R."/>
            <person name="Holmer R."/>
            <person name="Bu F."/>
            <person name="Rutten L."/>
            <person name="Van Zeijl A."/>
            <person name="Liu W."/>
            <person name="Santuari L."/>
            <person name="Cao Q."/>
            <person name="Sharma T."/>
            <person name="Shen D."/>
            <person name="Roswanjaya Y."/>
            <person name="Wardhani T."/>
            <person name="Kalhor M.S."/>
            <person name="Jansen J."/>
            <person name="Van den Hoogen J."/>
            <person name="Gungor B."/>
            <person name="Hartog M."/>
            <person name="Hontelez J."/>
            <person name="Verver J."/>
            <person name="Yang W.-C."/>
            <person name="Schijlen E."/>
            <person name="Repin R."/>
            <person name="Schilthuizen M."/>
            <person name="Schranz E."/>
            <person name="Heidstra R."/>
            <person name="Miyata K."/>
            <person name="Fedorova E."/>
            <person name="Kohlen W."/>
            <person name="Bisseling T."/>
            <person name="Smit S."/>
            <person name="Geurts R."/>
        </authorList>
    </citation>
    <scope>NUCLEOTIDE SEQUENCE [LARGE SCALE GENOMIC DNA]</scope>
    <source>
        <strain evidence="2">cv. RG33-2</strain>
    </source>
</reference>
<dbReference type="AlphaFoldDB" id="A0A2P5F4P6"/>
<organism evidence="1 2">
    <name type="scientific">Trema orientale</name>
    <name type="common">Charcoal tree</name>
    <name type="synonym">Celtis orientalis</name>
    <dbReference type="NCBI Taxonomy" id="63057"/>
    <lineage>
        <taxon>Eukaryota</taxon>
        <taxon>Viridiplantae</taxon>
        <taxon>Streptophyta</taxon>
        <taxon>Embryophyta</taxon>
        <taxon>Tracheophyta</taxon>
        <taxon>Spermatophyta</taxon>
        <taxon>Magnoliopsida</taxon>
        <taxon>eudicotyledons</taxon>
        <taxon>Gunneridae</taxon>
        <taxon>Pentapetalae</taxon>
        <taxon>rosids</taxon>
        <taxon>fabids</taxon>
        <taxon>Rosales</taxon>
        <taxon>Cannabaceae</taxon>
        <taxon>Trema</taxon>
    </lineage>
</organism>
<gene>
    <name evidence="1" type="ORF">TorRG33x02_113540</name>
</gene>
<name>A0A2P5F4P6_TREOI</name>
<proteinExistence type="predicted"/>
<comment type="caution">
    <text evidence="1">The sequence shown here is derived from an EMBL/GenBank/DDBJ whole genome shotgun (WGS) entry which is preliminary data.</text>
</comment>